<organism evidence="2 6">
    <name type="scientific">Brevibacterium casei</name>
    <dbReference type="NCBI Taxonomy" id="33889"/>
    <lineage>
        <taxon>Bacteria</taxon>
        <taxon>Bacillati</taxon>
        <taxon>Actinomycetota</taxon>
        <taxon>Actinomycetes</taxon>
        <taxon>Micrococcales</taxon>
        <taxon>Brevibacteriaceae</taxon>
        <taxon>Brevibacterium</taxon>
    </lineage>
</organism>
<dbReference type="Proteomes" id="UP000386281">
    <property type="component" value="Unassembled WGS sequence"/>
</dbReference>
<dbReference type="EMBL" id="LQQR01000029">
    <property type="protein sequence ID" value="KZE16114.1"/>
    <property type="molecule type" value="Genomic_DNA"/>
</dbReference>
<dbReference type="KEGG" id="bcau:I6G59_12035"/>
<reference evidence="5" key="1">
    <citation type="submission" date="2016-01" db="EMBL/GenBank/DDBJ databases">
        <title>Draft genome of Chromobacterium sp. F49.</title>
        <authorList>
            <person name="Hong K.W."/>
        </authorList>
    </citation>
    <scope>NUCLEOTIDE SEQUENCE [LARGE SCALE GENOMIC DNA]</scope>
    <source>
        <strain evidence="5">M40</strain>
    </source>
</reference>
<evidence type="ECO:0000313" key="6">
    <source>
        <dbReference type="Proteomes" id="UP000216867"/>
    </source>
</evidence>
<dbReference type="EMBL" id="CP065682">
    <property type="protein sequence ID" value="QPS32720.1"/>
    <property type="molecule type" value="Genomic_DNA"/>
</dbReference>
<name>A0A161RV47_9MICO</name>
<protein>
    <recommendedName>
        <fullName evidence="9">Alkylmercury lyase</fullName>
    </recommendedName>
</protein>
<gene>
    <name evidence="1" type="ORF">AVW13_14400</name>
    <name evidence="2" type="ORF">B8X04_07585</name>
    <name evidence="3" type="ORF">I6G59_12035</name>
    <name evidence="4" type="ORF">NCTC12391_01120</name>
</gene>
<dbReference type="Proteomes" id="UP000594979">
    <property type="component" value="Chromosome"/>
</dbReference>
<dbReference type="Proteomes" id="UP000216867">
    <property type="component" value="Unassembled WGS sequence"/>
</dbReference>
<reference evidence="4 7" key="4">
    <citation type="submission" date="2019-02" db="EMBL/GenBank/DDBJ databases">
        <authorList>
            <consortium name="Pathogen Informatics"/>
        </authorList>
    </citation>
    <scope>NUCLEOTIDE SEQUENCE [LARGE SCALE GENOMIC DNA]</scope>
    <source>
        <strain evidence="4 7">3012STDY7078520</strain>
    </source>
</reference>
<reference evidence="1" key="2">
    <citation type="submission" date="2016-01" db="EMBL/GenBank/DDBJ databases">
        <authorList>
            <person name="Hong K.W."/>
        </authorList>
    </citation>
    <scope>NUCLEOTIDE SEQUENCE</scope>
    <source>
        <strain evidence="1">M40</strain>
    </source>
</reference>
<proteinExistence type="predicted"/>
<evidence type="ECO:0000313" key="8">
    <source>
        <dbReference type="Proteomes" id="UP000594979"/>
    </source>
</evidence>
<reference evidence="2 6" key="3">
    <citation type="submission" date="2017-04" db="EMBL/GenBank/DDBJ databases">
        <title>Kefir bacterial isolates.</title>
        <authorList>
            <person name="Kim Y."/>
            <person name="Blasche S."/>
            <person name="Patil K.R."/>
        </authorList>
    </citation>
    <scope>NUCLEOTIDE SEQUENCE [LARGE SCALE GENOMIC DNA]</scope>
    <source>
        <strain evidence="2 6">OG2</strain>
    </source>
</reference>
<dbReference type="EMBL" id="NCWY01000005">
    <property type="protein sequence ID" value="PAK96099.1"/>
    <property type="molecule type" value="Genomic_DNA"/>
</dbReference>
<evidence type="ECO:0000313" key="4">
    <source>
        <dbReference type="EMBL" id="VEW11981.1"/>
    </source>
</evidence>
<evidence type="ECO:0000313" key="7">
    <source>
        <dbReference type="Proteomes" id="UP000386281"/>
    </source>
</evidence>
<sequence>MKVELLHIVDCPNTAVAEEHARAALDSLGLTDVPVELVTIHSEAEAANTRFGGSPTILVDGVDLFPTTPVRSLACRVYATETGYAGAPAAAQIDEALRGRRRGGGGER</sequence>
<dbReference type="RefSeq" id="WP_026529998.1">
    <property type="nucleotide sequence ID" value="NZ_CAACXN010000014.1"/>
</dbReference>
<evidence type="ECO:0000313" key="2">
    <source>
        <dbReference type="EMBL" id="PAK96099.1"/>
    </source>
</evidence>
<dbReference type="AlphaFoldDB" id="A0A161RV47"/>
<evidence type="ECO:0000313" key="1">
    <source>
        <dbReference type="EMBL" id="KZE16114.1"/>
    </source>
</evidence>
<dbReference type="STRING" id="33889.AVW13_14400"/>
<reference evidence="3 8" key="5">
    <citation type="submission" date="2020-12" db="EMBL/GenBank/DDBJ databases">
        <title>FDA dAtabase for Regulatory Grade micrObial Sequences (FDA-ARGOS): Supporting development and validation of Infectious Disease Dx tests.</title>
        <authorList>
            <person name="Sproer C."/>
            <person name="Gronow S."/>
            <person name="Severitt S."/>
            <person name="Schroder I."/>
            <person name="Tallon L."/>
            <person name="Sadzewicz L."/>
            <person name="Zhao X."/>
            <person name="Boylan J."/>
            <person name="Ott S."/>
            <person name="Bowen H."/>
            <person name="Vavikolanu K."/>
            <person name="Mehta A."/>
            <person name="Aluvathingal J."/>
            <person name="Nadendla S."/>
            <person name="Lowell S."/>
            <person name="Myers T."/>
            <person name="Yan Y."/>
            <person name="Sichtig H."/>
        </authorList>
    </citation>
    <scope>NUCLEOTIDE SEQUENCE [LARGE SCALE GENOMIC DNA]</scope>
    <source>
        <strain evidence="3 8">FDAARGOS_902</strain>
    </source>
</reference>
<evidence type="ECO:0000313" key="3">
    <source>
        <dbReference type="EMBL" id="QPS32720.1"/>
    </source>
</evidence>
<evidence type="ECO:0008006" key="9">
    <source>
        <dbReference type="Google" id="ProtNLM"/>
    </source>
</evidence>
<accession>A0A161RV47</accession>
<evidence type="ECO:0000313" key="5">
    <source>
        <dbReference type="Proteomes" id="UP000076612"/>
    </source>
</evidence>
<dbReference type="EMBL" id="CAACXN010000014">
    <property type="protein sequence ID" value="VEW11981.1"/>
    <property type="molecule type" value="Genomic_DNA"/>
</dbReference>
<dbReference type="Proteomes" id="UP000076612">
    <property type="component" value="Unassembled WGS sequence"/>
</dbReference>